<dbReference type="PANTHER" id="PTHR24284:SF1">
    <property type="entry name" value="CYTOCHROME P450 FAMILY"/>
    <property type="match status" value="1"/>
</dbReference>
<evidence type="ECO:0008006" key="7">
    <source>
        <dbReference type="Google" id="ProtNLM"/>
    </source>
</evidence>
<dbReference type="InterPro" id="IPR036396">
    <property type="entry name" value="Cyt_P450_sf"/>
</dbReference>
<dbReference type="Proteomes" id="UP001328107">
    <property type="component" value="Unassembled WGS sequence"/>
</dbReference>
<reference evidence="6" key="1">
    <citation type="submission" date="2022-10" db="EMBL/GenBank/DDBJ databases">
        <title>Genome assembly of Pristionchus species.</title>
        <authorList>
            <person name="Yoshida K."/>
            <person name="Sommer R.J."/>
        </authorList>
    </citation>
    <scope>NUCLEOTIDE SEQUENCE [LARGE SCALE GENOMIC DNA]</scope>
    <source>
        <strain evidence="6">RS5460</strain>
    </source>
</reference>
<gene>
    <name evidence="5" type="ORF">PMAYCL1PPCAC_17330</name>
</gene>
<dbReference type="PRINTS" id="PR00463">
    <property type="entry name" value="EP450I"/>
</dbReference>
<evidence type="ECO:0000313" key="5">
    <source>
        <dbReference type="EMBL" id="GMR47135.1"/>
    </source>
</evidence>
<accession>A0AAN5CME9</accession>
<protein>
    <recommendedName>
        <fullName evidence="7">Cytochrome P450</fullName>
    </recommendedName>
</protein>
<proteinExistence type="inferred from homology"/>
<dbReference type="AlphaFoldDB" id="A0AAN5CME9"/>
<comment type="similarity">
    <text evidence="1 4">Belongs to the cytochrome P450 family.</text>
</comment>
<dbReference type="PANTHER" id="PTHR24284">
    <property type="entry name" value="CYTOCHROME P450 FAMILY"/>
    <property type="match status" value="1"/>
</dbReference>
<evidence type="ECO:0000313" key="6">
    <source>
        <dbReference type="Proteomes" id="UP001328107"/>
    </source>
</evidence>
<dbReference type="GO" id="GO:0004497">
    <property type="term" value="F:monooxygenase activity"/>
    <property type="evidence" value="ECO:0007669"/>
    <property type="project" value="UniProtKB-KW"/>
</dbReference>
<dbReference type="InterPro" id="IPR017972">
    <property type="entry name" value="Cyt_P450_CS"/>
</dbReference>
<organism evidence="5 6">
    <name type="scientific">Pristionchus mayeri</name>
    <dbReference type="NCBI Taxonomy" id="1317129"/>
    <lineage>
        <taxon>Eukaryota</taxon>
        <taxon>Metazoa</taxon>
        <taxon>Ecdysozoa</taxon>
        <taxon>Nematoda</taxon>
        <taxon>Chromadorea</taxon>
        <taxon>Rhabditida</taxon>
        <taxon>Rhabditina</taxon>
        <taxon>Diplogasteromorpha</taxon>
        <taxon>Diplogasteroidea</taxon>
        <taxon>Neodiplogasteridae</taxon>
        <taxon>Pristionchus</taxon>
    </lineage>
</organism>
<feature type="binding site" description="axial binding residue" evidence="3">
    <location>
        <position position="300"/>
    </location>
    <ligand>
        <name>heme</name>
        <dbReference type="ChEBI" id="CHEBI:30413"/>
    </ligand>
    <ligandPart>
        <name>Fe</name>
        <dbReference type="ChEBI" id="CHEBI:18248"/>
    </ligandPart>
</feature>
<dbReference type="InterPro" id="IPR002401">
    <property type="entry name" value="Cyt_P450_E_grp-I"/>
</dbReference>
<evidence type="ECO:0000256" key="2">
    <source>
        <dbReference type="ARBA" id="ARBA00023033"/>
    </source>
</evidence>
<dbReference type="Pfam" id="PF00067">
    <property type="entry name" value="p450"/>
    <property type="match status" value="1"/>
</dbReference>
<evidence type="ECO:0000256" key="3">
    <source>
        <dbReference type="PIRSR" id="PIRSR602401-1"/>
    </source>
</evidence>
<name>A0AAN5CME9_9BILA</name>
<sequence length="353" mass="40786">MGKNLMEEKIRLSARNMVQFIGKKDLSDIDLRWCIQVYVSNIINEFLYGFQYPYDDCGKLMNFVHKFEDSIDRFSKSKLVPVVYLLPWTRHLPIIKYFFQKHVNLFQDLMDFIREQVDTVKVDPNGEPTCYVEAYLKNNKDKRMEQLLACCSDLFLAGQETTTTTLRWAMNLMAAHPEVQDKLRAEIEVHIERDRVACMADKVKMPYASAVINEIQRVGNIVPPNPLLFHRTTVDTVIGGHKVPAGILVNGDFFQMMKSDPLFEDPDRFWPERYIADDGVTLRKDLVERTIPFGIGKRQCAGEGLARTELFIGLITLIQNFRILPLPGCTIDLEPVYTSIHAPKPHNFRLKKI</sequence>
<keyword evidence="3 4" id="KW-0349">Heme</keyword>
<evidence type="ECO:0000256" key="4">
    <source>
        <dbReference type="RuleBase" id="RU000461"/>
    </source>
</evidence>
<comment type="caution">
    <text evidence="5">The sequence shown here is derived from an EMBL/GenBank/DDBJ whole genome shotgun (WGS) entry which is preliminary data.</text>
</comment>
<dbReference type="PRINTS" id="PR00385">
    <property type="entry name" value="P450"/>
</dbReference>
<dbReference type="InterPro" id="IPR001128">
    <property type="entry name" value="Cyt_P450"/>
</dbReference>
<dbReference type="GO" id="GO:0005506">
    <property type="term" value="F:iron ion binding"/>
    <property type="evidence" value="ECO:0007669"/>
    <property type="project" value="InterPro"/>
</dbReference>
<keyword evidence="4" id="KW-0560">Oxidoreductase</keyword>
<dbReference type="Gene3D" id="1.10.630.10">
    <property type="entry name" value="Cytochrome P450"/>
    <property type="match status" value="1"/>
</dbReference>
<dbReference type="EMBL" id="BTRK01000004">
    <property type="protein sequence ID" value="GMR47135.1"/>
    <property type="molecule type" value="Genomic_DNA"/>
</dbReference>
<comment type="cofactor">
    <cofactor evidence="3">
        <name>heme</name>
        <dbReference type="ChEBI" id="CHEBI:30413"/>
    </cofactor>
</comment>
<dbReference type="GO" id="GO:0016705">
    <property type="term" value="F:oxidoreductase activity, acting on paired donors, with incorporation or reduction of molecular oxygen"/>
    <property type="evidence" value="ECO:0007669"/>
    <property type="project" value="InterPro"/>
</dbReference>
<evidence type="ECO:0000256" key="1">
    <source>
        <dbReference type="ARBA" id="ARBA00010617"/>
    </source>
</evidence>
<dbReference type="PROSITE" id="PS00086">
    <property type="entry name" value="CYTOCHROME_P450"/>
    <property type="match status" value="1"/>
</dbReference>
<keyword evidence="3 4" id="KW-0408">Iron</keyword>
<keyword evidence="6" id="KW-1185">Reference proteome</keyword>
<keyword evidence="2 4" id="KW-0503">Monooxygenase</keyword>
<dbReference type="SUPFAM" id="SSF48264">
    <property type="entry name" value="Cytochrome P450"/>
    <property type="match status" value="1"/>
</dbReference>
<dbReference type="GO" id="GO:0020037">
    <property type="term" value="F:heme binding"/>
    <property type="evidence" value="ECO:0007669"/>
    <property type="project" value="InterPro"/>
</dbReference>
<keyword evidence="3 4" id="KW-0479">Metal-binding</keyword>